<dbReference type="GO" id="GO:0016491">
    <property type="term" value="F:oxidoreductase activity"/>
    <property type="evidence" value="ECO:0007669"/>
    <property type="project" value="UniProtKB-KW"/>
</dbReference>
<evidence type="ECO:0000313" key="8">
    <source>
        <dbReference type="EMBL" id="OGG94719.1"/>
    </source>
</evidence>
<evidence type="ECO:0000256" key="5">
    <source>
        <dbReference type="ARBA" id="ARBA00022857"/>
    </source>
</evidence>
<dbReference type="PANTHER" id="PTHR43673:SF2">
    <property type="entry name" value="NITROREDUCTASE"/>
    <property type="match status" value="1"/>
</dbReference>
<proteinExistence type="inferred from homology"/>
<name>A0A1F6G9E0_9PROT</name>
<accession>A0A1F6G9E0</accession>
<dbReference type="InterPro" id="IPR033878">
    <property type="entry name" value="NfsB-like"/>
</dbReference>
<dbReference type="InterPro" id="IPR000415">
    <property type="entry name" value="Nitroreductase-like"/>
</dbReference>
<keyword evidence="4" id="KW-0288">FMN</keyword>
<dbReference type="EMBL" id="MFNE01000035">
    <property type="protein sequence ID" value="OGG94719.1"/>
    <property type="molecule type" value="Genomic_DNA"/>
</dbReference>
<dbReference type="CDD" id="cd02149">
    <property type="entry name" value="NfsB-like"/>
    <property type="match status" value="1"/>
</dbReference>
<organism evidence="8 9">
    <name type="scientific">Candidatus Lambdaproteobacteria bacterium RIFOXYD2_FULL_50_16</name>
    <dbReference type="NCBI Taxonomy" id="1817772"/>
    <lineage>
        <taxon>Bacteria</taxon>
        <taxon>Pseudomonadati</taxon>
        <taxon>Pseudomonadota</taxon>
        <taxon>Candidatus Lambdaproteobacteria</taxon>
    </lineage>
</organism>
<comment type="cofactor">
    <cofactor evidence="1">
        <name>FMN</name>
        <dbReference type="ChEBI" id="CHEBI:58210"/>
    </cofactor>
</comment>
<dbReference type="SUPFAM" id="SSF55469">
    <property type="entry name" value="FMN-dependent nitroreductase-like"/>
    <property type="match status" value="1"/>
</dbReference>
<reference evidence="8 9" key="1">
    <citation type="journal article" date="2016" name="Nat. Commun.">
        <title>Thousands of microbial genomes shed light on interconnected biogeochemical processes in an aquifer system.</title>
        <authorList>
            <person name="Anantharaman K."/>
            <person name="Brown C.T."/>
            <person name="Hug L.A."/>
            <person name="Sharon I."/>
            <person name="Castelle C.J."/>
            <person name="Probst A.J."/>
            <person name="Thomas B.C."/>
            <person name="Singh A."/>
            <person name="Wilkins M.J."/>
            <person name="Karaoz U."/>
            <person name="Brodie E.L."/>
            <person name="Williams K.H."/>
            <person name="Hubbard S.S."/>
            <person name="Banfield J.F."/>
        </authorList>
    </citation>
    <scope>NUCLEOTIDE SEQUENCE [LARGE SCALE GENOMIC DNA]</scope>
</reference>
<evidence type="ECO:0000313" key="9">
    <source>
        <dbReference type="Proteomes" id="UP000178449"/>
    </source>
</evidence>
<dbReference type="InterPro" id="IPR029479">
    <property type="entry name" value="Nitroreductase"/>
</dbReference>
<protein>
    <recommendedName>
        <fullName evidence="7">Nitroreductase domain-containing protein</fullName>
    </recommendedName>
</protein>
<evidence type="ECO:0000256" key="2">
    <source>
        <dbReference type="ARBA" id="ARBA00007118"/>
    </source>
</evidence>
<evidence type="ECO:0000256" key="4">
    <source>
        <dbReference type="ARBA" id="ARBA00022643"/>
    </source>
</evidence>
<gene>
    <name evidence="8" type="ORF">A2527_05845</name>
</gene>
<dbReference type="PANTHER" id="PTHR43673">
    <property type="entry name" value="NAD(P)H NITROREDUCTASE YDGI-RELATED"/>
    <property type="match status" value="1"/>
</dbReference>
<comment type="similarity">
    <text evidence="2">Belongs to the nitroreductase family.</text>
</comment>
<dbReference type="Pfam" id="PF00881">
    <property type="entry name" value="Nitroreductase"/>
    <property type="match status" value="1"/>
</dbReference>
<keyword evidence="6" id="KW-0560">Oxidoreductase</keyword>
<evidence type="ECO:0000256" key="1">
    <source>
        <dbReference type="ARBA" id="ARBA00001917"/>
    </source>
</evidence>
<dbReference type="Proteomes" id="UP000178449">
    <property type="component" value="Unassembled WGS sequence"/>
</dbReference>
<evidence type="ECO:0000256" key="3">
    <source>
        <dbReference type="ARBA" id="ARBA00022630"/>
    </source>
</evidence>
<dbReference type="AlphaFoldDB" id="A0A1F6G9E0"/>
<feature type="domain" description="Nitroreductase" evidence="7">
    <location>
        <begin position="10"/>
        <end position="185"/>
    </location>
</feature>
<evidence type="ECO:0000256" key="6">
    <source>
        <dbReference type="ARBA" id="ARBA00023002"/>
    </source>
</evidence>
<keyword evidence="5" id="KW-0521">NADP</keyword>
<sequence length="210" mass="24431">MQKEILEKLNWRYATKQFKPQAFTPDQRAFLEESLRLTPSSFGQQLWRFVWVDSPLLREELKPFAWNQRQITEASALVVLARPLTFPKDQLDRFFGHLEVVRGKTRQEMAGYEQRILSFTSAKDERELACWMDRQLYIALGNLMTAAALAQIDTCPIEGFEPAHFDRILGFEKLGLKSVVVAALGFRSPEDAYQHQKKLRFEAKDVHLKL</sequence>
<dbReference type="Gene3D" id="3.40.109.10">
    <property type="entry name" value="NADH Oxidase"/>
    <property type="match status" value="1"/>
</dbReference>
<dbReference type="STRING" id="1817772.A2527_05845"/>
<evidence type="ECO:0000259" key="7">
    <source>
        <dbReference type="Pfam" id="PF00881"/>
    </source>
</evidence>
<keyword evidence="3" id="KW-0285">Flavoprotein</keyword>
<comment type="caution">
    <text evidence="8">The sequence shown here is derived from an EMBL/GenBank/DDBJ whole genome shotgun (WGS) entry which is preliminary data.</text>
</comment>